<keyword evidence="7 9" id="KW-0539">Nucleus</keyword>
<evidence type="ECO:0000313" key="14">
    <source>
        <dbReference type="EMBL" id="KAK7088017.1"/>
    </source>
</evidence>
<dbReference type="AlphaFoldDB" id="A0AAN9AJJ2"/>
<name>A0AAN9AJJ2_9CAEN</name>
<dbReference type="InterPro" id="IPR036529">
    <property type="entry name" value="KIX_dom_sf"/>
</dbReference>
<feature type="compositionally biased region" description="Low complexity" evidence="10">
    <location>
        <begin position="128"/>
        <end position="144"/>
    </location>
</feature>
<feature type="domain" description="ARC105/Med15 mediator subunit C-terminal" evidence="13">
    <location>
        <begin position="479"/>
        <end position="587"/>
    </location>
</feature>
<keyword evidence="6 9" id="KW-0804">Transcription</keyword>
<dbReference type="GO" id="GO:0005634">
    <property type="term" value="C:nucleus"/>
    <property type="evidence" value="ECO:0007669"/>
    <property type="project" value="UniProtKB-SubCell"/>
</dbReference>
<feature type="compositionally biased region" description="Low complexity" evidence="10">
    <location>
        <begin position="228"/>
        <end position="242"/>
    </location>
</feature>
<evidence type="ECO:0000256" key="1">
    <source>
        <dbReference type="ARBA" id="ARBA00004123"/>
    </source>
</evidence>
<keyword evidence="15" id="KW-1185">Reference proteome</keyword>
<organism evidence="14 15">
    <name type="scientific">Littorina saxatilis</name>
    <dbReference type="NCBI Taxonomy" id="31220"/>
    <lineage>
        <taxon>Eukaryota</taxon>
        <taxon>Metazoa</taxon>
        <taxon>Spiralia</taxon>
        <taxon>Lophotrochozoa</taxon>
        <taxon>Mollusca</taxon>
        <taxon>Gastropoda</taxon>
        <taxon>Caenogastropoda</taxon>
        <taxon>Littorinimorpha</taxon>
        <taxon>Littorinoidea</taxon>
        <taxon>Littorinidae</taxon>
        <taxon>Littorina</taxon>
    </lineage>
</organism>
<feature type="compositionally biased region" description="Polar residues" evidence="10">
    <location>
        <begin position="200"/>
        <end position="226"/>
    </location>
</feature>
<comment type="subunit">
    <text evidence="9">Component of the Mediator complex.</text>
</comment>
<evidence type="ECO:0000256" key="3">
    <source>
        <dbReference type="ARBA" id="ARBA00019613"/>
    </source>
</evidence>
<evidence type="ECO:0000256" key="7">
    <source>
        <dbReference type="ARBA" id="ARBA00023242"/>
    </source>
</evidence>
<evidence type="ECO:0000259" key="12">
    <source>
        <dbReference type="Pfam" id="PF21538"/>
    </source>
</evidence>
<dbReference type="InterPro" id="IPR048385">
    <property type="entry name" value="Med15_central"/>
</dbReference>
<dbReference type="Pfam" id="PF21538">
    <property type="entry name" value="Med15_M"/>
    <property type="match status" value="1"/>
</dbReference>
<dbReference type="InterPro" id="IPR019087">
    <property type="entry name" value="Med15_N"/>
</dbReference>
<keyword evidence="4 9" id="KW-0805">Transcription regulation</keyword>
<dbReference type="EMBL" id="JBAMIC010004070">
    <property type="protein sequence ID" value="KAK7088017.1"/>
    <property type="molecule type" value="Genomic_DNA"/>
</dbReference>
<dbReference type="Proteomes" id="UP001374579">
    <property type="component" value="Unassembled WGS sequence"/>
</dbReference>
<sequence>MADPSMNQDWHSAAFRSRLVSQIDETMRQAQTPMGRSAAEMENHVYQKAQSREEYMALVARLIIHVKEYNSKNRGQQGMAQGVGMGPHGHMGGAGPAGMGDGQGGIPDPMNALQNLARQGGGQPPPQQQGMMGGPQHNMHAAAAQQRQQLAAHQAMMRGQMQRPQLQMTQQQTLMQQRAMQKPPLERQDAFIVTSPQNVQQMPGQGLATSANMQFQPPSGVNTMMNRQVPMSQMGPQGPMQQAYLQPGSQQAPLSVGSDMSPAPQSSPAPGLPSPSPQPNIVPSPANRGMMGVPSPSTFLNTPGNPPASVPSPGNPQHTSTEEHMYLEKLCMLSKYIDPLRRSVNNLEKNKDEDSKKNYTKMKNLLDILTDPNKRVSMQTLLRCEQALNNWHLYVIRPSHSSGLPPAAVPRDSGSNLLGQPVYDAIAANISSPTLNHTLQRTFGPAMSALLGERIRCPSPPRKRKHEEVEEDQAKKEGLSSVLQREIANLGVRFRVSLDPLHHPANKTIHLVCKLDDLNLPSVPPVLVTIPPEYPKDSPLCEPKTCPGYDASRFFKSVGNILSEMMRRMSDYSLTALLNAWEMSVRKACAPSLSADTTMQVMF</sequence>
<dbReference type="GO" id="GO:0003712">
    <property type="term" value="F:transcription coregulator activity"/>
    <property type="evidence" value="ECO:0007669"/>
    <property type="project" value="InterPro"/>
</dbReference>
<feature type="region of interest" description="Disordered" evidence="10">
    <location>
        <begin position="456"/>
        <end position="476"/>
    </location>
</feature>
<evidence type="ECO:0000313" key="15">
    <source>
        <dbReference type="Proteomes" id="UP001374579"/>
    </source>
</evidence>
<evidence type="ECO:0000256" key="9">
    <source>
        <dbReference type="RuleBase" id="RU364148"/>
    </source>
</evidence>
<feature type="region of interest" description="Disordered" evidence="10">
    <location>
        <begin position="84"/>
        <end position="144"/>
    </location>
</feature>
<feature type="compositionally biased region" description="Pro residues" evidence="10">
    <location>
        <begin position="304"/>
        <end position="314"/>
    </location>
</feature>
<feature type="compositionally biased region" description="Basic and acidic residues" evidence="10">
    <location>
        <begin position="466"/>
        <end position="476"/>
    </location>
</feature>
<comment type="similarity">
    <text evidence="2 9">Belongs to the Mediator complex subunit 15 family.</text>
</comment>
<evidence type="ECO:0000256" key="8">
    <source>
        <dbReference type="ARBA" id="ARBA00032016"/>
    </source>
</evidence>
<gene>
    <name evidence="9" type="primary">MED15</name>
    <name evidence="14" type="ORF">V1264_021995</name>
</gene>
<evidence type="ECO:0000256" key="5">
    <source>
        <dbReference type="ARBA" id="ARBA00023159"/>
    </source>
</evidence>
<dbReference type="FunFam" id="1.10.246.20:FF:000002">
    <property type="entry name" value="Mediator of RNA polymerase II transcription subunit 15"/>
    <property type="match status" value="1"/>
</dbReference>
<evidence type="ECO:0000256" key="6">
    <source>
        <dbReference type="ARBA" id="ARBA00023163"/>
    </source>
</evidence>
<dbReference type="Gene3D" id="1.10.246.20">
    <property type="entry name" value="Coactivator CBP, KIX domain"/>
    <property type="match status" value="1"/>
</dbReference>
<dbReference type="InterPro" id="IPR048386">
    <property type="entry name" value="Med15_C"/>
</dbReference>
<comment type="caution">
    <text evidence="14">The sequence shown here is derived from an EMBL/GenBank/DDBJ whole genome shotgun (WGS) entry which is preliminary data.</text>
</comment>
<evidence type="ECO:0000256" key="10">
    <source>
        <dbReference type="SAM" id="MobiDB-lite"/>
    </source>
</evidence>
<evidence type="ECO:0000256" key="4">
    <source>
        <dbReference type="ARBA" id="ARBA00023015"/>
    </source>
</evidence>
<feature type="domain" description="Mediator of RNA polymerase II transcription subunit 15 N-terminal" evidence="11">
    <location>
        <begin position="6"/>
        <end position="77"/>
    </location>
</feature>
<protein>
    <recommendedName>
        <fullName evidence="3 9">Mediator of RNA polymerase II transcription subunit 15</fullName>
    </recommendedName>
    <alternativeName>
        <fullName evidence="8 9">Mediator complex subunit 15</fullName>
    </alternativeName>
</protein>
<dbReference type="PANTHER" id="PTHR31804:SF3">
    <property type="entry name" value="MEDIATOR OF RNA POLYMERASE II TRANSCRIPTION SUBUNIT 15"/>
    <property type="match status" value="1"/>
</dbReference>
<evidence type="ECO:0000259" key="11">
    <source>
        <dbReference type="Pfam" id="PF09606"/>
    </source>
</evidence>
<dbReference type="Pfam" id="PF09606">
    <property type="entry name" value="Med15_N"/>
    <property type="match status" value="1"/>
</dbReference>
<reference evidence="14 15" key="1">
    <citation type="submission" date="2024-02" db="EMBL/GenBank/DDBJ databases">
        <title>Chromosome-scale genome assembly of the rough periwinkle Littorina saxatilis.</title>
        <authorList>
            <person name="De Jode A."/>
            <person name="Faria R."/>
            <person name="Formenti G."/>
            <person name="Sims Y."/>
            <person name="Smith T.P."/>
            <person name="Tracey A."/>
            <person name="Wood J.M.D."/>
            <person name="Zagrodzka Z.B."/>
            <person name="Johannesson K."/>
            <person name="Butlin R.K."/>
            <person name="Leder E.H."/>
        </authorList>
    </citation>
    <scope>NUCLEOTIDE SEQUENCE [LARGE SCALE GENOMIC DNA]</scope>
    <source>
        <strain evidence="14">Snail1</strain>
        <tissue evidence="14">Muscle</tissue>
    </source>
</reference>
<evidence type="ECO:0000259" key="13">
    <source>
        <dbReference type="Pfam" id="PF21539"/>
    </source>
</evidence>
<feature type="region of interest" description="Disordered" evidence="10">
    <location>
        <begin position="200"/>
        <end position="321"/>
    </location>
</feature>
<feature type="compositionally biased region" description="Gly residues" evidence="10">
    <location>
        <begin position="84"/>
        <end position="105"/>
    </location>
</feature>
<accession>A0AAN9AJJ2</accession>
<feature type="compositionally biased region" description="Polar residues" evidence="10">
    <location>
        <begin position="243"/>
        <end position="253"/>
    </location>
</feature>
<evidence type="ECO:0000256" key="2">
    <source>
        <dbReference type="ARBA" id="ARBA00009807"/>
    </source>
</evidence>
<proteinExistence type="inferred from homology"/>
<comment type="function">
    <text evidence="9">Component of the Mediator complex, a coactivator involved in the regulated transcription of nearly all RNA polymerase II-dependent genes. Mediator functions as a bridge to convey information from gene-specific regulatory proteins to the basal RNA polymerase II transcription machinery. Mediator is recruited to promoters by direct interactions with regulatory proteins and serves as a scaffold for the assembly of a functional preinitiation complex with RNA polymerase II and the general transcription factors.</text>
</comment>
<feature type="domain" description="ARC105/Med15 mediator subunit central" evidence="12">
    <location>
        <begin position="322"/>
        <end position="447"/>
    </location>
</feature>
<comment type="subcellular location">
    <subcellularLocation>
        <location evidence="1 9">Nucleus</location>
    </subcellularLocation>
</comment>
<keyword evidence="5 9" id="KW-0010">Activator</keyword>
<dbReference type="Pfam" id="PF21539">
    <property type="entry name" value="Med15_C"/>
    <property type="match status" value="1"/>
</dbReference>
<dbReference type="PANTHER" id="PTHR31804">
    <property type="entry name" value="MEDIATOR OF RNA POLYMERASE II TRANSCRIPTION SUBUNIT 15"/>
    <property type="match status" value="1"/>
</dbReference>
<feature type="compositionally biased region" description="Pro residues" evidence="10">
    <location>
        <begin position="265"/>
        <end position="282"/>
    </location>
</feature>
<dbReference type="GO" id="GO:0006355">
    <property type="term" value="P:regulation of DNA-templated transcription"/>
    <property type="evidence" value="ECO:0007669"/>
    <property type="project" value="InterPro"/>
</dbReference>